<dbReference type="Pfam" id="PF04355">
    <property type="entry name" value="BamE"/>
    <property type="match status" value="1"/>
</dbReference>
<dbReference type="HOGENOM" id="CLU_016890_11_0_4"/>
<comment type="subcellular location">
    <subcellularLocation>
        <location evidence="1">Cell outer membrane</location>
    </subcellularLocation>
</comment>
<evidence type="ECO:0000256" key="2">
    <source>
        <dbReference type="ARBA" id="ARBA00022729"/>
    </source>
</evidence>
<sequence length="256" mass="27711">MFASVNALAANDDTVTFPDRDSASLKEGTFVNIDNLRQVAPGLSKNQLYALLQEPHFSEGVFGVRKWNYIFNFRTGKGDEFVSCQYQIQFDDHKLVKATYWKDPACADFLKRPAAPEVVVAPVAIAANPEKFVLSMDTLFPFAKSSLDSILPAGRTALDDLAAKIKSGYVSLSAIVVTGYADRIGSPESNQTLSLARAATVRDYLATQGIDPGVSKIQGMGASQPVTQCPPGKTGAIIHCLQPDRRVTIEVSGEKH</sequence>
<dbReference type="InterPro" id="IPR036737">
    <property type="entry name" value="OmpA-like_sf"/>
</dbReference>
<dbReference type="GO" id="GO:0009279">
    <property type="term" value="C:cell outer membrane"/>
    <property type="evidence" value="ECO:0007669"/>
    <property type="project" value="UniProtKB-SubCell"/>
</dbReference>
<reference evidence="8" key="1">
    <citation type="journal article" date="2014" name="Soil Biol. Biochem.">
        <title>Structure and function of bacterial communities in ageing soils: Insights from the Mendocino ecological staircase.</title>
        <authorList>
            <person name="Uroz S."/>
            <person name="Tech J.J."/>
            <person name="Sawaya N.A."/>
            <person name="Frey-Klett P."/>
            <person name="Leveau J.H.J."/>
        </authorList>
    </citation>
    <scope>NUCLEOTIDE SEQUENCE [LARGE SCALE GENOMIC DNA]</scope>
    <source>
        <strain evidence="8">Cal35</strain>
    </source>
</reference>
<protein>
    <submittedName>
        <fullName evidence="7">Outer membrane protein A</fullName>
    </submittedName>
</protein>
<evidence type="ECO:0000259" key="6">
    <source>
        <dbReference type="PROSITE" id="PS51123"/>
    </source>
</evidence>
<dbReference type="InterPro" id="IPR007450">
    <property type="entry name" value="BamE_dom"/>
</dbReference>
<dbReference type="KEGG" id="care:LT85_3816"/>
<dbReference type="PRINTS" id="PR01021">
    <property type="entry name" value="OMPADOMAIN"/>
</dbReference>
<dbReference type="Gene3D" id="3.30.1330.60">
    <property type="entry name" value="OmpA-like domain"/>
    <property type="match status" value="1"/>
</dbReference>
<dbReference type="AlphaFoldDB" id="A0A0A1FH65"/>
<evidence type="ECO:0000256" key="3">
    <source>
        <dbReference type="ARBA" id="ARBA00023136"/>
    </source>
</evidence>
<dbReference type="SUPFAM" id="SSF103088">
    <property type="entry name" value="OmpA-like"/>
    <property type="match status" value="1"/>
</dbReference>
<dbReference type="InterPro" id="IPR037873">
    <property type="entry name" value="BamE-like"/>
</dbReference>
<keyword evidence="3 5" id="KW-0472">Membrane</keyword>
<keyword evidence="4" id="KW-0998">Cell outer membrane</keyword>
<gene>
    <name evidence="7" type="ORF">LT85_3816</name>
</gene>
<dbReference type="PANTHER" id="PTHR30329:SF21">
    <property type="entry name" value="LIPOPROTEIN YIAD-RELATED"/>
    <property type="match status" value="1"/>
</dbReference>
<dbReference type="InterPro" id="IPR006665">
    <property type="entry name" value="OmpA-like"/>
</dbReference>
<proteinExistence type="predicted"/>
<dbReference type="Proteomes" id="UP000030302">
    <property type="component" value="Chromosome"/>
</dbReference>
<dbReference type="InterPro" id="IPR050330">
    <property type="entry name" value="Bact_OuterMem_StrucFunc"/>
</dbReference>
<dbReference type="InterPro" id="IPR006664">
    <property type="entry name" value="OMP_bac"/>
</dbReference>
<evidence type="ECO:0000313" key="8">
    <source>
        <dbReference type="Proteomes" id="UP000030302"/>
    </source>
</evidence>
<dbReference type="PANTHER" id="PTHR30329">
    <property type="entry name" value="STATOR ELEMENT OF FLAGELLAR MOTOR COMPLEX"/>
    <property type="match status" value="1"/>
</dbReference>
<dbReference type="STRING" id="279058.LT85_3816"/>
<evidence type="ECO:0000256" key="4">
    <source>
        <dbReference type="ARBA" id="ARBA00023237"/>
    </source>
</evidence>
<dbReference type="CDD" id="cd07185">
    <property type="entry name" value="OmpA_C-like"/>
    <property type="match status" value="1"/>
</dbReference>
<evidence type="ECO:0000256" key="1">
    <source>
        <dbReference type="ARBA" id="ARBA00004442"/>
    </source>
</evidence>
<evidence type="ECO:0000313" key="7">
    <source>
        <dbReference type="EMBL" id="AIY42974.1"/>
    </source>
</evidence>
<dbReference type="Pfam" id="PF00691">
    <property type="entry name" value="OmpA"/>
    <property type="match status" value="1"/>
</dbReference>
<feature type="domain" description="OmpA-like" evidence="6">
    <location>
        <begin position="127"/>
        <end position="255"/>
    </location>
</feature>
<name>A0A0A1FH65_9BURK</name>
<organism evidence="7 8">
    <name type="scientific">Collimonas arenae</name>
    <dbReference type="NCBI Taxonomy" id="279058"/>
    <lineage>
        <taxon>Bacteria</taxon>
        <taxon>Pseudomonadati</taxon>
        <taxon>Pseudomonadota</taxon>
        <taxon>Betaproteobacteria</taxon>
        <taxon>Burkholderiales</taxon>
        <taxon>Oxalobacteraceae</taxon>
        <taxon>Collimonas</taxon>
    </lineage>
</organism>
<dbReference type="PROSITE" id="PS51123">
    <property type="entry name" value="OMPA_2"/>
    <property type="match status" value="1"/>
</dbReference>
<evidence type="ECO:0000256" key="5">
    <source>
        <dbReference type="PROSITE-ProRule" id="PRU00473"/>
    </source>
</evidence>
<dbReference type="Gene3D" id="3.30.1450.10">
    <property type="match status" value="1"/>
</dbReference>
<keyword evidence="2" id="KW-0732">Signal</keyword>
<keyword evidence="8" id="KW-1185">Reference proteome</keyword>
<dbReference type="EMBL" id="CP009962">
    <property type="protein sequence ID" value="AIY42974.1"/>
    <property type="molecule type" value="Genomic_DNA"/>
</dbReference>
<accession>A0A0A1FH65</accession>